<dbReference type="GO" id="GO:0016763">
    <property type="term" value="F:pentosyltransferase activity"/>
    <property type="evidence" value="ECO:0007669"/>
    <property type="project" value="TreeGrafter"/>
</dbReference>
<dbReference type="InterPro" id="IPR038731">
    <property type="entry name" value="RgtA/B/C-like"/>
</dbReference>
<feature type="transmembrane region" description="Helical" evidence="8">
    <location>
        <begin position="142"/>
        <end position="159"/>
    </location>
</feature>
<feature type="transmembrane region" description="Helical" evidence="8">
    <location>
        <begin position="116"/>
        <end position="136"/>
    </location>
</feature>
<evidence type="ECO:0000256" key="1">
    <source>
        <dbReference type="ARBA" id="ARBA00004651"/>
    </source>
</evidence>
<feature type="transmembrane region" description="Helical" evidence="8">
    <location>
        <begin position="342"/>
        <end position="359"/>
    </location>
</feature>
<keyword evidence="3 10" id="KW-0328">Glycosyltransferase</keyword>
<evidence type="ECO:0000256" key="5">
    <source>
        <dbReference type="ARBA" id="ARBA00022692"/>
    </source>
</evidence>
<feature type="domain" description="Glycosyltransferase RgtA/B/C/D-like" evidence="9">
    <location>
        <begin position="66"/>
        <end position="223"/>
    </location>
</feature>
<feature type="transmembrane region" description="Helical" evidence="8">
    <location>
        <begin position="365"/>
        <end position="390"/>
    </location>
</feature>
<keyword evidence="5 8" id="KW-0812">Transmembrane</keyword>
<feature type="transmembrane region" description="Helical" evidence="8">
    <location>
        <begin position="171"/>
        <end position="198"/>
    </location>
</feature>
<dbReference type="PANTHER" id="PTHR33908:SF11">
    <property type="entry name" value="MEMBRANE PROTEIN"/>
    <property type="match status" value="1"/>
</dbReference>
<evidence type="ECO:0000313" key="10">
    <source>
        <dbReference type="EMBL" id="RED55349.1"/>
    </source>
</evidence>
<dbReference type="RefSeq" id="WP_115994917.1">
    <property type="nucleotide sequence ID" value="NZ_QRDY01000018.1"/>
</dbReference>
<feature type="transmembrane region" description="Helical" evidence="8">
    <location>
        <begin position="7"/>
        <end position="33"/>
    </location>
</feature>
<comment type="subcellular location">
    <subcellularLocation>
        <location evidence="1">Cell membrane</location>
        <topology evidence="1">Multi-pass membrane protein</topology>
    </subcellularLocation>
</comment>
<evidence type="ECO:0000256" key="7">
    <source>
        <dbReference type="ARBA" id="ARBA00023136"/>
    </source>
</evidence>
<evidence type="ECO:0000256" key="8">
    <source>
        <dbReference type="SAM" id="Phobius"/>
    </source>
</evidence>
<feature type="transmembrane region" description="Helical" evidence="8">
    <location>
        <begin position="317"/>
        <end position="335"/>
    </location>
</feature>
<name>A0A3D9I150_9BACL</name>
<feature type="transmembrane region" description="Helical" evidence="8">
    <location>
        <begin position="89"/>
        <end position="109"/>
    </location>
</feature>
<evidence type="ECO:0000256" key="3">
    <source>
        <dbReference type="ARBA" id="ARBA00022676"/>
    </source>
</evidence>
<feature type="transmembrane region" description="Helical" evidence="8">
    <location>
        <begin position="281"/>
        <end position="297"/>
    </location>
</feature>
<dbReference type="PANTHER" id="PTHR33908">
    <property type="entry name" value="MANNOSYLTRANSFERASE YKCB-RELATED"/>
    <property type="match status" value="1"/>
</dbReference>
<keyword evidence="2" id="KW-1003">Cell membrane</keyword>
<evidence type="ECO:0000256" key="2">
    <source>
        <dbReference type="ARBA" id="ARBA00022475"/>
    </source>
</evidence>
<organism evidence="10 11">
    <name type="scientific">Cohnella lupini</name>
    <dbReference type="NCBI Taxonomy" id="1294267"/>
    <lineage>
        <taxon>Bacteria</taxon>
        <taxon>Bacillati</taxon>
        <taxon>Bacillota</taxon>
        <taxon>Bacilli</taxon>
        <taxon>Bacillales</taxon>
        <taxon>Paenibacillaceae</taxon>
        <taxon>Cohnella</taxon>
    </lineage>
</organism>
<evidence type="ECO:0000256" key="6">
    <source>
        <dbReference type="ARBA" id="ARBA00022989"/>
    </source>
</evidence>
<comment type="caution">
    <text evidence="10">The sequence shown here is derived from an EMBL/GenBank/DDBJ whole genome shotgun (WGS) entry which is preliminary data.</text>
</comment>
<reference evidence="10 11" key="1">
    <citation type="submission" date="2018-07" db="EMBL/GenBank/DDBJ databases">
        <title>Genomic Encyclopedia of Type Strains, Phase III (KMG-III): the genomes of soil and plant-associated and newly described type strains.</title>
        <authorList>
            <person name="Whitman W."/>
        </authorList>
    </citation>
    <scope>NUCLEOTIDE SEQUENCE [LARGE SCALE GENOMIC DNA]</scope>
    <source>
        <strain evidence="10 11">CECT 8236</strain>
    </source>
</reference>
<gene>
    <name evidence="10" type="ORF">DFP95_11886</name>
</gene>
<dbReference type="Pfam" id="PF13231">
    <property type="entry name" value="PMT_2"/>
    <property type="match status" value="1"/>
</dbReference>
<dbReference type="InterPro" id="IPR050297">
    <property type="entry name" value="LipidA_mod_glycosyltrf_83"/>
</dbReference>
<keyword evidence="11" id="KW-1185">Reference proteome</keyword>
<protein>
    <submittedName>
        <fullName evidence="10">Dolichyl-phosphate-mannose-protein mannosyltransferase</fullName>
    </submittedName>
</protein>
<feature type="transmembrane region" description="Helical" evidence="8">
    <location>
        <begin position="204"/>
        <end position="224"/>
    </location>
</feature>
<sequence>MASNYKIGIAFAGIFLLAAWLRFDFLVSVYHLVTHDSKYYDIMVRQLLEHGIYAYKSLEPNAKVTPGLPLIMAAVYRIVDYKVREPFPYLRYLNVLLSLATLCLVFLIARRVAGAFVALAASFLVAIYPAFVWTNGAILTEVPAAFLLMLYLYVQLIAFESRRLLHAGLAGALLGLTSLVRPEFMPLCVPIYLFYGLWTRDRQFWKPLLIALIGLCIVMSPWWIRNIATLHRVVLTATQTNPFAAGTFPGKNYNDNMVDRAGMTQRQYALERLKFGFTEHTWTFVKWYTVGKLYYIYSNMFVGSGHTPRYRPIPFGGAFHVGLVISSLLSMLACLRHWRRPLTALTVVVVVMSALRLLFVPEYRYNFTVMPLLAIFSAVLIVRVLNWFYVRYVKAA</sequence>
<dbReference type="Proteomes" id="UP000256869">
    <property type="component" value="Unassembled WGS sequence"/>
</dbReference>
<evidence type="ECO:0000313" key="11">
    <source>
        <dbReference type="Proteomes" id="UP000256869"/>
    </source>
</evidence>
<evidence type="ECO:0000259" key="9">
    <source>
        <dbReference type="Pfam" id="PF13231"/>
    </source>
</evidence>
<evidence type="ECO:0000256" key="4">
    <source>
        <dbReference type="ARBA" id="ARBA00022679"/>
    </source>
</evidence>
<dbReference type="GO" id="GO:0009103">
    <property type="term" value="P:lipopolysaccharide biosynthetic process"/>
    <property type="evidence" value="ECO:0007669"/>
    <property type="project" value="UniProtKB-ARBA"/>
</dbReference>
<keyword evidence="6 8" id="KW-1133">Transmembrane helix</keyword>
<accession>A0A3D9I150</accession>
<proteinExistence type="predicted"/>
<dbReference type="EMBL" id="QRDY01000018">
    <property type="protein sequence ID" value="RED55349.1"/>
    <property type="molecule type" value="Genomic_DNA"/>
</dbReference>
<keyword evidence="4 10" id="KW-0808">Transferase</keyword>
<dbReference type="AlphaFoldDB" id="A0A3D9I150"/>
<keyword evidence="7 8" id="KW-0472">Membrane</keyword>
<dbReference type="OrthoDB" id="136232at2"/>
<dbReference type="GO" id="GO:0005886">
    <property type="term" value="C:plasma membrane"/>
    <property type="evidence" value="ECO:0007669"/>
    <property type="project" value="UniProtKB-SubCell"/>
</dbReference>